<sequence length="313" mass="34766">MILVMGATGHIGSKITTHLLANSQQVRCVARKFPNKEAFRGAELAQGDANDVSFLMDCMRGCSAVFTMIPPDLSAKEVRFYQNKFGEVIAEAIEEAGVKKVVNLSSVGADLESGTGPILGLHDQEERLNSITRADIVHLRPTYFMENLLSGIPSIISMNRFFGTMSGEVPVPMIATRDIAARAAFLLMHPEFKSHNVEYLLGERDVTFEEAMRIIGQAIKKPDLEYVEVPEQEMRNYLIGAGLSEDWSDAMLEMSRSFNNGTIAGTFNRDKKNTTATSLEEFARTTFLDAYTRAQRADADRKSRPSSEREARP</sequence>
<dbReference type="Gene3D" id="3.40.50.720">
    <property type="entry name" value="NAD(P)-binding Rossmann-like Domain"/>
    <property type="match status" value="1"/>
</dbReference>
<evidence type="ECO:0000259" key="2">
    <source>
        <dbReference type="Pfam" id="PF05368"/>
    </source>
</evidence>
<feature type="region of interest" description="Disordered" evidence="1">
    <location>
        <begin position="293"/>
        <end position="313"/>
    </location>
</feature>
<dbReference type="InterPro" id="IPR051604">
    <property type="entry name" value="Ergot_Alk_Oxidoreductase"/>
</dbReference>
<dbReference type="Pfam" id="PF05368">
    <property type="entry name" value="NmrA"/>
    <property type="match status" value="1"/>
</dbReference>
<dbReference type="RefSeq" id="WP_088564318.1">
    <property type="nucleotide sequence ID" value="NZ_CP020946.1"/>
</dbReference>
<dbReference type="AlphaFoldDB" id="A0A1Z3N5L5"/>
<gene>
    <name evidence="3" type="ORF">B9G79_03495</name>
</gene>
<organism evidence="3 4">
    <name type="scientific">Bdellovibrio bacteriovorus</name>
    <dbReference type="NCBI Taxonomy" id="959"/>
    <lineage>
        <taxon>Bacteria</taxon>
        <taxon>Pseudomonadati</taxon>
        <taxon>Bdellovibrionota</taxon>
        <taxon>Bdellovibrionia</taxon>
        <taxon>Bdellovibrionales</taxon>
        <taxon>Pseudobdellovibrionaceae</taxon>
        <taxon>Bdellovibrio</taxon>
    </lineage>
</organism>
<accession>A0A1Z3N5L5</accession>
<proteinExistence type="predicted"/>
<evidence type="ECO:0000313" key="4">
    <source>
        <dbReference type="Proteomes" id="UP000197003"/>
    </source>
</evidence>
<dbReference type="PANTHER" id="PTHR43162">
    <property type="match status" value="1"/>
</dbReference>
<dbReference type="InterPro" id="IPR036291">
    <property type="entry name" value="NAD(P)-bd_dom_sf"/>
</dbReference>
<dbReference type="PANTHER" id="PTHR43162:SF1">
    <property type="entry name" value="PRESTALK A DIFFERENTIATION PROTEIN A"/>
    <property type="match status" value="1"/>
</dbReference>
<evidence type="ECO:0000313" key="3">
    <source>
        <dbReference type="EMBL" id="ASD62697.1"/>
    </source>
</evidence>
<dbReference type="OrthoDB" id="5291590at2"/>
<dbReference type="SUPFAM" id="SSF51735">
    <property type="entry name" value="NAD(P)-binding Rossmann-fold domains"/>
    <property type="match status" value="1"/>
</dbReference>
<feature type="domain" description="NmrA-like" evidence="2">
    <location>
        <begin position="2"/>
        <end position="264"/>
    </location>
</feature>
<feature type="compositionally biased region" description="Basic and acidic residues" evidence="1">
    <location>
        <begin position="295"/>
        <end position="313"/>
    </location>
</feature>
<dbReference type="EMBL" id="CP020946">
    <property type="protein sequence ID" value="ASD62697.1"/>
    <property type="molecule type" value="Genomic_DNA"/>
</dbReference>
<dbReference type="InterPro" id="IPR008030">
    <property type="entry name" value="NmrA-like"/>
</dbReference>
<dbReference type="CDD" id="cd05231">
    <property type="entry name" value="NmrA_TMR_like_1_SDR_a"/>
    <property type="match status" value="1"/>
</dbReference>
<reference evidence="3 4" key="1">
    <citation type="submission" date="2017-04" db="EMBL/GenBank/DDBJ databases">
        <title>Whole genome sequence of Bdellovibrio bacteriovorus strain SSB218315.</title>
        <authorList>
            <person name="Oyedara O."/>
            <person name="Rodriguez-Perez M.A."/>
        </authorList>
    </citation>
    <scope>NUCLEOTIDE SEQUENCE [LARGE SCALE GENOMIC DNA]</scope>
    <source>
        <strain evidence="3 4">SSB218315</strain>
    </source>
</reference>
<name>A0A1Z3N5L5_BDEBC</name>
<dbReference type="Gene3D" id="3.90.25.10">
    <property type="entry name" value="UDP-galactose 4-epimerase, domain 1"/>
    <property type="match status" value="1"/>
</dbReference>
<dbReference type="Proteomes" id="UP000197003">
    <property type="component" value="Chromosome"/>
</dbReference>
<protein>
    <submittedName>
        <fullName evidence="3">Nucleoside-diphosphate sugar epimerase</fullName>
    </submittedName>
</protein>
<evidence type="ECO:0000256" key="1">
    <source>
        <dbReference type="SAM" id="MobiDB-lite"/>
    </source>
</evidence>